<keyword evidence="1" id="KW-0812">Transmembrane</keyword>
<gene>
    <name evidence="2" type="ORF">SAMN05443544_1012</name>
</gene>
<keyword evidence="1" id="KW-1133">Transmembrane helix</keyword>
<dbReference type="AlphaFoldDB" id="A0A1N6E2K5"/>
<keyword evidence="1" id="KW-0472">Membrane</keyword>
<reference evidence="3" key="1">
    <citation type="submission" date="2016-11" db="EMBL/GenBank/DDBJ databases">
        <authorList>
            <person name="Varghese N."/>
            <person name="Submissions S."/>
        </authorList>
    </citation>
    <scope>NUCLEOTIDE SEQUENCE [LARGE SCALE GENOMIC DNA]</scope>
    <source>
        <strain evidence="3">DSM 8595</strain>
    </source>
</reference>
<evidence type="ECO:0000256" key="1">
    <source>
        <dbReference type="SAM" id="Phobius"/>
    </source>
</evidence>
<protein>
    <submittedName>
        <fullName evidence="2">Uncharacterized protein</fullName>
    </submittedName>
</protein>
<evidence type="ECO:0000313" key="2">
    <source>
        <dbReference type="EMBL" id="SIN77249.1"/>
    </source>
</evidence>
<name>A0A1N6E2K5_9MICO</name>
<keyword evidence="3" id="KW-1185">Reference proteome</keyword>
<dbReference type="STRING" id="232089.SAMN05443544_1012"/>
<sequence length="74" mass="8031">MDGLAYIPWFAWIAIAGIVVWGITAIAGMFGRKNTELTKAVEQSTAVNEKLLAKLDTIDGRLGAVEKTLKDIPE</sequence>
<dbReference type="EMBL" id="FSRJ01000001">
    <property type="protein sequence ID" value="SIN77249.1"/>
    <property type="molecule type" value="Genomic_DNA"/>
</dbReference>
<evidence type="ECO:0000313" key="3">
    <source>
        <dbReference type="Proteomes" id="UP000184699"/>
    </source>
</evidence>
<dbReference type="OrthoDB" id="5126448at2"/>
<feature type="transmembrane region" description="Helical" evidence="1">
    <location>
        <begin position="6"/>
        <end position="30"/>
    </location>
</feature>
<dbReference type="Proteomes" id="UP000184699">
    <property type="component" value="Unassembled WGS sequence"/>
</dbReference>
<accession>A0A1N6E2K5</accession>
<dbReference type="RefSeq" id="WP_074259169.1">
    <property type="nucleotide sequence ID" value="NZ_FSRJ01000001.1"/>
</dbReference>
<organism evidence="2 3">
    <name type="scientific">Agromyces cerinus subsp. cerinus</name>
    <dbReference type="NCBI Taxonomy" id="232089"/>
    <lineage>
        <taxon>Bacteria</taxon>
        <taxon>Bacillati</taxon>
        <taxon>Actinomycetota</taxon>
        <taxon>Actinomycetes</taxon>
        <taxon>Micrococcales</taxon>
        <taxon>Microbacteriaceae</taxon>
        <taxon>Agromyces</taxon>
    </lineage>
</organism>
<proteinExistence type="predicted"/>